<dbReference type="SUPFAM" id="SSF103473">
    <property type="entry name" value="MFS general substrate transporter"/>
    <property type="match status" value="1"/>
</dbReference>
<feature type="domain" description="Major facilitator superfamily (MFS) profile" evidence="6">
    <location>
        <begin position="1"/>
        <end position="444"/>
    </location>
</feature>
<dbReference type="GeneID" id="96010799"/>
<feature type="transmembrane region" description="Helical" evidence="5">
    <location>
        <begin position="90"/>
        <end position="107"/>
    </location>
</feature>
<feature type="transmembrane region" description="Helical" evidence="5">
    <location>
        <begin position="215"/>
        <end position="237"/>
    </location>
</feature>
<feature type="transmembrane region" description="Helical" evidence="5">
    <location>
        <begin position="345"/>
        <end position="371"/>
    </location>
</feature>
<keyword evidence="3 5" id="KW-1133">Transmembrane helix</keyword>
<dbReference type="Gene3D" id="1.20.1250.20">
    <property type="entry name" value="MFS general substrate transporter like domains"/>
    <property type="match status" value="1"/>
</dbReference>
<dbReference type="GO" id="GO:0016020">
    <property type="term" value="C:membrane"/>
    <property type="evidence" value="ECO:0007669"/>
    <property type="project" value="UniProtKB-SubCell"/>
</dbReference>
<dbReference type="Pfam" id="PF07690">
    <property type="entry name" value="MFS_1"/>
    <property type="match status" value="1"/>
</dbReference>
<evidence type="ECO:0000313" key="7">
    <source>
        <dbReference type="EMBL" id="KAL1581874.1"/>
    </source>
</evidence>
<gene>
    <name evidence="7" type="ORF">WHR41_09358</name>
</gene>
<dbReference type="PANTHER" id="PTHR42718">
    <property type="entry name" value="MAJOR FACILITATOR SUPERFAMILY MULTIDRUG TRANSPORTER MFSC"/>
    <property type="match status" value="1"/>
</dbReference>
<name>A0AB34KA58_9PEZI</name>
<dbReference type="Proteomes" id="UP000803884">
    <property type="component" value="Unassembled WGS sequence"/>
</dbReference>
<dbReference type="RefSeq" id="XP_069224982.1">
    <property type="nucleotide sequence ID" value="XM_069377961.1"/>
</dbReference>
<organism evidence="7 8">
    <name type="scientific">Cladosporium halotolerans</name>
    <dbReference type="NCBI Taxonomy" id="1052096"/>
    <lineage>
        <taxon>Eukaryota</taxon>
        <taxon>Fungi</taxon>
        <taxon>Dikarya</taxon>
        <taxon>Ascomycota</taxon>
        <taxon>Pezizomycotina</taxon>
        <taxon>Dothideomycetes</taxon>
        <taxon>Dothideomycetidae</taxon>
        <taxon>Cladosporiales</taxon>
        <taxon>Cladosporiaceae</taxon>
        <taxon>Cladosporium</taxon>
    </lineage>
</organism>
<evidence type="ECO:0000256" key="2">
    <source>
        <dbReference type="ARBA" id="ARBA00022692"/>
    </source>
</evidence>
<evidence type="ECO:0000313" key="8">
    <source>
        <dbReference type="Proteomes" id="UP000803884"/>
    </source>
</evidence>
<feature type="transmembrane region" description="Helical" evidence="5">
    <location>
        <begin position="151"/>
        <end position="169"/>
    </location>
</feature>
<feature type="transmembrane region" description="Helical" evidence="5">
    <location>
        <begin position="292"/>
        <end position="313"/>
    </location>
</feature>
<reference evidence="7 8" key="1">
    <citation type="journal article" date="2020" name="Microbiol. Resour. Announc.">
        <title>Draft Genome Sequence of a Cladosporium Species Isolated from the Mesophotic Ascidian Didemnum maculosum.</title>
        <authorList>
            <person name="Gioti A."/>
            <person name="Siaperas R."/>
            <person name="Nikolaivits E."/>
            <person name="Le Goff G."/>
            <person name="Ouazzani J."/>
            <person name="Kotoulas G."/>
            <person name="Topakas E."/>
        </authorList>
    </citation>
    <scope>NUCLEOTIDE SEQUENCE [LARGE SCALE GENOMIC DNA]</scope>
    <source>
        <strain evidence="7 8">TM138-S3</strain>
    </source>
</reference>
<dbReference type="InterPro" id="IPR011701">
    <property type="entry name" value="MFS"/>
</dbReference>
<dbReference type="PANTHER" id="PTHR42718:SF11">
    <property type="entry name" value="MAJOR FACILITATOR SUPERFAMILY (MFS) PROFILE DOMAIN-CONTAINING PROTEIN"/>
    <property type="match status" value="1"/>
</dbReference>
<dbReference type="AlphaFoldDB" id="A0AB34KA58"/>
<dbReference type="GO" id="GO:0022857">
    <property type="term" value="F:transmembrane transporter activity"/>
    <property type="evidence" value="ECO:0007669"/>
    <property type="project" value="InterPro"/>
</dbReference>
<evidence type="ECO:0000256" key="3">
    <source>
        <dbReference type="ARBA" id="ARBA00022989"/>
    </source>
</evidence>
<evidence type="ECO:0000259" key="6">
    <source>
        <dbReference type="PROSITE" id="PS50850"/>
    </source>
</evidence>
<feature type="transmembrane region" description="Helical" evidence="5">
    <location>
        <begin position="320"/>
        <end position="339"/>
    </location>
</feature>
<evidence type="ECO:0000256" key="1">
    <source>
        <dbReference type="ARBA" id="ARBA00004141"/>
    </source>
</evidence>
<dbReference type="Gene3D" id="1.20.1720.10">
    <property type="entry name" value="Multidrug resistance protein D"/>
    <property type="match status" value="1"/>
</dbReference>
<keyword evidence="4 5" id="KW-0472">Membrane</keyword>
<feature type="transmembrane region" description="Helical" evidence="5">
    <location>
        <begin position="422"/>
        <end position="440"/>
    </location>
</feature>
<protein>
    <recommendedName>
        <fullName evidence="6">Major facilitator superfamily (MFS) profile domain-containing protein</fullName>
    </recommendedName>
</protein>
<dbReference type="PROSITE" id="PS50850">
    <property type="entry name" value="MFS"/>
    <property type="match status" value="1"/>
</dbReference>
<feature type="transmembrane region" description="Helical" evidence="5">
    <location>
        <begin position="119"/>
        <end position="139"/>
    </location>
</feature>
<dbReference type="EMBL" id="JAAQHG020000112">
    <property type="protein sequence ID" value="KAL1581874.1"/>
    <property type="molecule type" value="Genomic_DNA"/>
</dbReference>
<comment type="caution">
    <text evidence="7">The sequence shown here is derived from an EMBL/GenBank/DDBJ whole genome shotgun (WGS) entry which is preliminary data.</text>
</comment>
<feature type="transmembrane region" description="Helical" evidence="5">
    <location>
        <begin position="258"/>
        <end position="280"/>
    </location>
</feature>
<evidence type="ECO:0000256" key="4">
    <source>
        <dbReference type="ARBA" id="ARBA00023136"/>
    </source>
</evidence>
<keyword evidence="2 5" id="KW-0812">Transmembrane</keyword>
<sequence length="454" mass="48773">MSQIFDEYLTSGFFALAPVLMRDFDLTNSSITWPASITSLVVSAFLLTFGRLTDIRGGLLVYMVGIAWSSLWTLLAALSRNLWMLTVCRAMQGLGAAAHLPAGLATLGTSYTPGTRKNLIFSIYGAMAPLGSFLGILVASVVSRYAHWSRYFWIGGAFASLALVGSYFTRPLMTTIPRADGVRMDWLGSLTLAVTAILSVFTITQAPIAEHGWRSSSIIATGTSAVVALAITIYVEGWVAEQPLVPYSVFRIKYIRPLLIGLLLSYGAVSLYSYYATMYIRNVIGAGPMKLFAWFTPMAIGGCLLAILGGYLMHVVSGTIVLIFSSSAVAVSAVLFICAPDDPSYWAWIFPAMVCATISIDLIYSLVNVFLKTKLPPHQQGVAGSLAHSLVQFGGALLLGIASGVNDAQPDEGEAMKYRDAFWLQFACGVVALIIFVGFVRIEKAGGGPPAEED</sequence>
<proteinExistence type="predicted"/>
<dbReference type="InterPro" id="IPR020846">
    <property type="entry name" value="MFS_dom"/>
</dbReference>
<feature type="transmembrane region" description="Helical" evidence="5">
    <location>
        <begin position="59"/>
        <end position="78"/>
    </location>
</feature>
<evidence type="ECO:0000256" key="5">
    <source>
        <dbReference type="SAM" id="Phobius"/>
    </source>
</evidence>
<accession>A0AB34KA58</accession>
<feature type="transmembrane region" description="Helical" evidence="5">
    <location>
        <begin position="383"/>
        <end position="402"/>
    </location>
</feature>
<comment type="subcellular location">
    <subcellularLocation>
        <location evidence="1">Membrane</location>
        <topology evidence="1">Multi-pass membrane protein</topology>
    </subcellularLocation>
</comment>
<keyword evidence="8" id="KW-1185">Reference proteome</keyword>
<feature type="transmembrane region" description="Helical" evidence="5">
    <location>
        <begin position="190"/>
        <end position="209"/>
    </location>
</feature>
<feature type="transmembrane region" description="Helical" evidence="5">
    <location>
        <begin position="31"/>
        <end position="52"/>
    </location>
</feature>
<dbReference type="InterPro" id="IPR036259">
    <property type="entry name" value="MFS_trans_sf"/>
</dbReference>